<dbReference type="EMBL" id="BMHY01000006">
    <property type="protein sequence ID" value="GGG75866.1"/>
    <property type="molecule type" value="Genomic_DNA"/>
</dbReference>
<gene>
    <name evidence="1" type="ORF">GCM10010918_35340</name>
</gene>
<name>A0A917HF06_9BACL</name>
<keyword evidence="2" id="KW-1185">Reference proteome</keyword>
<organism evidence="1 2">
    <name type="scientific">Paenibacillus radicis</name>
    <name type="common">ex Gao et al. 2016</name>
    <dbReference type="NCBI Taxonomy" id="1737354"/>
    <lineage>
        <taxon>Bacteria</taxon>
        <taxon>Bacillati</taxon>
        <taxon>Bacillota</taxon>
        <taxon>Bacilli</taxon>
        <taxon>Bacillales</taxon>
        <taxon>Paenibacillaceae</taxon>
        <taxon>Paenibacillus</taxon>
    </lineage>
</organism>
<sequence length="57" mass="6966">MASEKIIGYRVMFRMGRFDMNVYMKQDYYENWKDVRDKKIKDVSIEEVKLHANQFIG</sequence>
<reference evidence="1 2" key="1">
    <citation type="journal article" date="2014" name="Int. J. Syst. Evol. Microbiol.">
        <title>Complete genome sequence of Corynebacterium casei LMG S-19264T (=DSM 44701T), isolated from a smear-ripened cheese.</title>
        <authorList>
            <consortium name="US DOE Joint Genome Institute (JGI-PGF)"/>
            <person name="Walter F."/>
            <person name="Albersmeier A."/>
            <person name="Kalinowski J."/>
            <person name="Ruckert C."/>
        </authorList>
    </citation>
    <scope>NUCLEOTIDE SEQUENCE [LARGE SCALE GENOMIC DNA]</scope>
    <source>
        <strain evidence="1 2">CGMCC 1.15286</strain>
    </source>
</reference>
<comment type="caution">
    <text evidence="1">The sequence shown here is derived from an EMBL/GenBank/DDBJ whole genome shotgun (WGS) entry which is preliminary data.</text>
</comment>
<evidence type="ECO:0000313" key="2">
    <source>
        <dbReference type="Proteomes" id="UP000600247"/>
    </source>
</evidence>
<protein>
    <submittedName>
        <fullName evidence="1">Uncharacterized protein</fullName>
    </submittedName>
</protein>
<dbReference type="RefSeq" id="WP_188890509.1">
    <property type="nucleotide sequence ID" value="NZ_BMHY01000006.1"/>
</dbReference>
<dbReference type="AlphaFoldDB" id="A0A917HF06"/>
<accession>A0A917HF06</accession>
<dbReference type="Proteomes" id="UP000600247">
    <property type="component" value="Unassembled WGS sequence"/>
</dbReference>
<proteinExistence type="predicted"/>
<evidence type="ECO:0000313" key="1">
    <source>
        <dbReference type="EMBL" id="GGG75866.1"/>
    </source>
</evidence>